<sequence length="270" mass="31013">MAEKNGLDLELQAVENIPRDTLVALLRRKDKELKAQQLKIEKLEERYVKVVRFNKILTEDRQSFQRFCHELLPECDGAFEEAAAQETAADLQELLRQLAEWRRHGNAAHEDRKVFQQFLDLIFPNDEAIAGLFARPSMGEGAFDLLQTKWMKLEDLHNQSISSINAMAHDQALAQQEDLYAAQRAQLEAEKKIQALQDELAGMAREKAQVLKQKLDGKSTDFVQDLQVASISKDPREQRALEEEKAAAERREREAWQSLDRQREATAGFD</sequence>
<protein>
    <submittedName>
        <fullName evidence="3">Monocarboxylate transporter 2</fullName>
    </submittedName>
</protein>
<gene>
    <name evidence="3" type="ORF">SCF082_LOCUS39841</name>
</gene>
<feature type="coiled-coil region" evidence="1">
    <location>
        <begin position="179"/>
        <end position="213"/>
    </location>
</feature>
<dbReference type="EMBL" id="CAXAMM010039128">
    <property type="protein sequence ID" value="CAK9083964.1"/>
    <property type="molecule type" value="Genomic_DNA"/>
</dbReference>
<proteinExistence type="predicted"/>
<keyword evidence="4" id="KW-1185">Reference proteome</keyword>
<evidence type="ECO:0000256" key="1">
    <source>
        <dbReference type="SAM" id="Coils"/>
    </source>
</evidence>
<feature type="region of interest" description="Disordered" evidence="2">
    <location>
        <begin position="233"/>
        <end position="270"/>
    </location>
</feature>
<comment type="caution">
    <text evidence="3">The sequence shown here is derived from an EMBL/GenBank/DDBJ whole genome shotgun (WGS) entry which is preliminary data.</text>
</comment>
<reference evidence="3 4" key="1">
    <citation type="submission" date="2024-02" db="EMBL/GenBank/DDBJ databases">
        <authorList>
            <person name="Chen Y."/>
            <person name="Shah S."/>
            <person name="Dougan E. K."/>
            <person name="Thang M."/>
            <person name="Chan C."/>
        </authorList>
    </citation>
    <scope>NUCLEOTIDE SEQUENCE [LARGE SCALE GENOMIC DNA]</scope>
</reference>
<keyword evidence="1" id="KW-0175">Coiled coil</keyword>
<accession>A0ABP0Q7K8</accession>
<dbReference type="Proteomes" id="UP001642464">
    <property type="component" value="Unassembled WGS sequence"/>
</dbReference>
<feature type="compositionally biased region" description="Basic and acidic residues" evidence="2">
    <location>
        <begin position="233"/>
        <end position="264"/>
    </location>
</feature>
<evidence type="ECO:0000313" key="3">
    <source>
        <dbReference type="EMBL" id="CAK9083964.1"/>
    </source>
</evidence>
<evidence type="ECO:0000313" key="4">
    <source>
        <dbReference type="Proteomes" id="UP001642464"/>
    </source>
</evidence>
<organism evidence="3 4">
    <name type="scientific">Durusdinium trenchii</name>
    <dbReference type="NCBI Taxonomy" id="1381693"/>
    <lineage>
        <taxon>Eukaryota</taxon>
        <taxon>Sar</taxon>
        <taxon>Alveolata</taxon>
        <taxon>Dinophyceae</taxon>
        <taxon>Suessiales</taxon>
        <taxon>Symbiodiniaceae</taxon>
        <taxon>Durusdinium</taxon>
    </lineage>
</organism>
<name>A0ABP0Q7K8_9DINO</name>
<evidence type="ECO:0000256" key="2">
    <source>
        <dbReference type="SAM" id="MobiDB-lite"/>
    </source>
</evidence>